<feature type="domain" description="DNA endonuclease activator Ctp1 C-terminal" evidence="6">
    <location>
        <begin position="624"/>
        <end position="652"/>
    </location>
</feature>
<evidence type="ECO:0000313" key="8">
    <source>
        <dbReference type="Proteomes" id="UP000796880"/>
    </source>
</evidence>
<dbReference type="EMBL" id="VOIH02000002">
    <property type="protein sequence ID" value="KAF3452673.1"/>
    <property type="molecule type" value="Genomic_DNA"/>
</dbReference>
<dbReference type="InterPro" id="IPR013882">
    <property type="entry name" value="Ctp1_C"/>
</dbReference>
<evidence type="ECO:0000256" key="2">
    <source>
        <dbReference type="ARBA" id="ARBA00022763"/>
    </source>
</evidence>
<dbReference type="InterPro" id="IPR033316">
    <property type="entry name" value="RBBP8-like"/>
</dbReference>
<comment type="subcellular location">
    <subcellularLocation>
        <location evidence="1">Nucleus</location>
    </subcellularLocation>
</comment>
<feature type="coiled-coil region" evidence="4">
    <location>
        <begin position="177"/>
        <end position="344"/>
    </location>
</feature>
<keyword evidence="3" id="KW-0539">Nucleus</keyword>
<evidence type="ECO:0000256" key="3">
    <source>
        <dbReference type="ARBA" id="ARBA00023242"/>
    </source>
</evidence>
<evidence type="ECO:0000259" key="6">
    <source>
        <dbReference type="Pfam" id="PF08573"/>
    </source>
</evidence>
<evidence type="ECO:0000313" key="7">
    <source>
        <dbReference type="EMBL" id="KAF3452673.1"/>
    </source>
</evidence>
<name>A0A8K0HIH2_9ROSA</name>
<protein>
    <recommendedName>
        <fullName evidence="6">DNA endonuclease activator Ctp1 C-terminal domain-containing protein</fullName>
    </recommendedName>
</protein>
<dbReference type="AlphaFoldDB" id="A0A8K0HIH2"/>
<dbReference type="GO" id="GO:0003684">
    <property type="term" value="F:damaged DNA binding"/>
    <property type="evidence" value="ECO:0007669"/>
    <property type="project" value="TreeGrafter"/>
</dbReference>
<dbReference type="GO" id="GO:0005634">
    <property type="term" value="C:nucleus"/>
    <property type="evidence" value="ECO:0007669"/>
    <property type="project" value="UniProtKB-SubCell"/>
</dbReference>
<gene>
    <name evidence="7" type="ORF">FNV43_RR03106</name>
</gene>
<dbReference type="PANTHER" id="PTHR15107">
    <property type="entry name" value="RETINOBLASTOMA BINDING PROTEIN 8"/>
    <property type="match status" value="1"/>
</dbReference>
<keyword evidence="4" id="KW-0175">Coiled coil</keyword>
<dbReference type="Pfam" id="PF08573">
    <property type="entry name" value="SAE2"/>
    <property type="match status" value="1"/>
</dbReference>
<feature type="region of interest" description="Disordered" evidence="5">
    <location>
        <begin position="463"/>
        <end position="516"/>
    </location>
</feature>
<comment type="caution">
    <text evidence="7">The sequence shown here is derived from an EMBL/GenBank/DDBJ whole genome shotgun (WGS) entry which is preliminary data.</text>
</comment>
<feature type="coiled-coil region" evidence="4">
    <location>
        <begin position="82"/>
        <end position="148"/>
    </location>
</feature>
<proteinExistence type="predicted"/>
<evidence type="ECO:0000256" key="4">
    <source>
        <dbReference type="SAM" id="Coils"/>
    </source>
</evidence>
<dbReference type="Proteomes" id="UP000796880">
    <property type="component" value="Unassembled WGS sequence"/>
</dbReference>
<keyword evidence="8" id="KW-1185">Reference proteome</keyword>
<evidence type="ECO:0000256" key="1">
    <source>
        <dbReference type="ARBA" id="ARBA00004123"/>
    </source>
</evidence>
<keyword evidence="2" id="KW-0227">DNA damage</keyword>
<reference evidence="7" key="1">
    <citation type="submission" date="2020-03" db="EMBL/GenBank/DDBJ databases">
        <title>A high-quality chromosome-level genome assembly of a woody plant with both climbing and erect habits, Rhamnella rubrinervis.</title>
        <authorList>
            <person name="Lu Z."/>
            <person name="Yang Y."/>
            <person name="Zhu X."/>
            <person name="Sun Y."/>
        </authorList>
    </citation>
    <scope>NUCLEOTIDE SEQUENCE</scope>
    <source>
        <strain evidence="7">BYM</strain>
        <tissue evidence="7">Leaf</tissue>
    </source>
</reference>
<dbReference type="PANTHER" id="PTHR15107:SF0">
    <property type="entry name" value="DNA ENDONUCLEASE ACTIVATOR CTP1 C-TERMINAL DOMAIN-CONTAINING PROTEIN"/>
    <property type="match status" value="1"/>
</dbReference>
<evidence type="ECO:0000256" key="5">
    <source>
        <dbReference type="SAM" id="MobiDB-lite"/>
    </source>
</evidence>
<dbReference type="GO" id="GO:0010792">
    <property type="term" value="P:DNA double-strand break processing involved in repair via single-strand annealing"/>
    <property type="evidence" value="ECO:0007669"/>
    <property type="project" value="TreeGrafter"/>
</dbReference>
<dbReference type="OrthoDB" id="5801062at2759"/>
<feature type="region of interest" description="Disordered" evidence="5">
    <location>
        <begin position="403"/>
        <end position="422"/>
    </location>
</feature>
<sequence>MEGHLENSPKLGYRTENDDVKYVSRLSTILVATIEEAKDRISQIEYIFCSQLFPHFQSKSKILQKIYSEARQAAEVKWKEKENELLLQIEKLNIEKQQTLEENQFLKLEKAKPVEEQEDETDQLLSQLKSQQVKIEELQVKLHHKSKELDDGMEFQNKLLSLVQSKASVIVDKEKEIKEHEKKTTMLLTNLRNLQDEVDGLQEKLREKNEEVAIVEEKKQILLKVEETLFKKIGTQASEIMNCENLLNDQDQEKKMLMAKLERLEENVCELQKELWTKTNELEEGRRLQKQLNDHINLIDFEMSKHKEQLEKCEEEKKLLLVKVRGLEDKVNELKVELRDTANEVIEGKILHEKLLKRNESKTSELLAEKKNLISTVDLCKKLKSQNNYLYRKLRLNGQNMLSESKLEDETDSMKQNQITSPDLEDKNQYTYIAASDPNNVRNEITSNNLEDEKGGILVHASSSRSPNHIFPVAQNGPSTVKPPPVAGKKRPASCWRDTRSHKGQTGTDPHDDFLDTPLELIRGNLNKAMKEEVCDLPVPAPKEKNSDSSDDETQDVNADFRTQKQEMPVKMAEKKGFKFVEPVRKKAERENLKGVECKQCKKFYDVVLCNGEDNMNNGNHNIRCEHHDGVSRHRYRYVPPLTPEGFWNIGFESE</sequence>
<organism evidence="7 8">
    <name type="scientific">Rhamnella rubrinervis</name>
    <dbReference type="NCBI Taxonomy" id="2594499"/>
    <lineage>
        <taxon>Eukaryota</taxon>
        <taxon>Viridiplantae</taxon>
        <taxon>Streptophyta</taxon>
        <taxon>Embryophyta</taxon>
        <taxon>Tracheophyta</taxon>
        <taxon>Spermatophyta</taxon>
        <taxon>Magnoliopsida</taxon>
        <taxon>eudicotyledons</taxon>
        <taxon>Gunneridae</taxon>
        <taxon>Pentapetalae</taxon>
        <taxon>rosids</taxon>
        <taxon>fabids</taxon>
        <taxon>Rosales</taxon>
        <taxon>Rhamnaceae</taxon>
        <taxon>rhamnoid group</taxon>
        <taxon>Rhamneae</taxon>
        <taxon>Rhamnella</taxon>
    </lineage>
</organism>
<accession>A0A8K0HIH2</accession>